<keyword evidence="6" id="KW-0067">ATP-binding</keyword>
<dbReference type="Pfam" id="PF19055">
    <property type="entry name" value="ABC2_membrane_7"/>
    <property type="match status" value="1"/>
</dbReference>
<dbReference type="PANTHER" id="PTHR48041:SF70">
    <property type="entry name" value="ATP-BINDING CASSETTE SUB-FAMILY G MEMBER 3"/>
    <property type="match status" value="1"/>
</dbReference>
<dbReference type="InterPro" id="IPR050352">
    <property type="entry name" value="ABCG_transporters"/>
</dbReference>
<comment type="subcellular location">
    <subcellularLocation>
        <location evidence="1">Membrane</location>
        <topology evidence="1">Multi-pass membrane protein</topology>
    </subcellularLocation>
</comment>
<dbReference type="Gene3D" id="3.40.50.300">
    <property type="entry name" value="P-loop containing nucleotide triphosphate hydrolases"/>
    <property type="match status" value="1"/>
</dbReference>
<dbReference type="SUPFAM" id="SSF52540">
    <property type="entry name" value="P-loop containing nucleoside triphosphate hydrolases"/>
    <property type="match status" value="1"/>
</dbReference>
<reference evidence="13 14" key="1">
    <citation type="submission" date="2025-04" db="UniProtKB">
        <authorList>
            <consortium name="RefSeq"/>
        </authorList>
    </citation>
    <scope>IDENTIFICATION</scope>
    <source>
        <tissue evidence="13 14">Leukocyte</tissue>
    </source>
</reference>
<dbReference type="GO" id="GO:0032217">
    <property type="term" value="F:riboflavin transmembrane transporter activity"/>
    <property type="evidence" value="ECO:0007669"/>
    <property type="project" value="TreeGrafter"/>
</dbReference>
<dbReference type="RefSeq" id="XP_020020684.1">
    <property type="nucleotide sequence ID" value="XM_020165095.1"/>
</dbReference>
<evidence type="ECO:0000256" key="9">
    <source>
        <dbReference type="SAM" id="MobiDB-lite"/>
    </source>
</evidence>
<dbReference type="KEGG" id="ccan:109687266"/>
<dbReference type="InterPro" id="IPR027417">
    <property type="entry name" value="P-loop_NTPase"/>
</dbReference>
<feature type="region of interest" description="Disordered" evidence="9">
    <location>
        <begin position="1"/>
        <end position="30"/>
    </location>
</feature>
<evidence type="ECO:0000256" key="8">
    <source>
        <dbReference type="ARBA" id="ARBA00023136"/>
    </source>
</evidence>
<dbReference type="GO" id="GO:0015562">
    <property type="term" value="F:efflux transmembrane transporter activity"/>
    <property type="evidence" value="ECO:0007669"/>
    <property type="project" value="UniProtKB-ARBA"/>
</dbReference>
<evidence type="ECO:0000313" key="12">
    <source>
        <dbReference type="Proteomes" id="UP001732720"/>
    </source>
</evidence>
<evidence type="ECO:0000259" key="11">
    <source>
        <dbReference type="PROSITE" id="PS50893"/>
    </source>
</evidence>
<evidence type="ECO:0000256" key="6">
    <source>
        <dbReference type="ARBA" id="ARBA00022840"/>
    </source>
</evidence>
<keyword evidence="7 10" id="KW-1133">Transmembrane helix</keyword>
<keyword evidence="8 10" id="KW-0472">Membrane</keyword>
<feature type="transmembrane region" description="Helical" evidence="10">
    <location>
        <begin position="626"/>
        <end position="646"/>
    </location>
</feature>
<feature type="transmembrane region" description="Helical" evidence="10">
    <location>
        <begin position="533"/>
        <end position="556"/>
    </location>
</feature>
<dbReference type="AlphaFoldDB" id="A0A8B7UR45"/>
<comment type="similarity">
    <text evidence="2">Belongs to the ABC transporter superfamily. ABCG family. Eye pigment precursor importer (TC 3.A.1.204) subfamily.</text>
</comment>
<evidence type="ECO:0000313" key="13">
    <source>
        <dbReference type="RefSeq" id="XP_020020684.1"/>
    </source>
</evidence>
<evidence type="ECO:0000256" key="10">
    <source>
        <dbReference type="SAM" id="Phobius"/>
    </source>
</evidence>
<dbReference type="Pfam" id="PF01061">
    <property type="entry name" value="ABC2_membrane"/>
    <property type="match status" value="1"/>
</dbReference>
<feature type="transmembrane region" description="Helical" evidence="10">
    <location>
        <begin position="477"/>
        <end position="493"/>
    </location>
</feature>
<protein>
    <submittedName>
        <fullName evidence="13 14">ATP-binding cassette sub-family G member 2-like isoform X1</fullName>
    </submittedName>
</protein>
<proteinExistence type="inferred from homology"/>
<organism evidence="14">
    <name type="scientific">Castor canadensis</name>
    <name type="common">American beaver</name>
    <dbReference type="NCBI Taxonomy" id="51338"/>
    <lineage>
        <taxon>Eukaryota</taxon>
        <taxon>Metazoa</taxon>
        <taxon>Chordata</taxon>
        <taxon>Craniata</taxon>
        <taxon>Vertebrata</taxon>
        <taxon>Euteleostomi</taxon>
        <taxon>Mammalia</taxon>
        <taxon>Eutheria</taxon>
        <taxon>Euarchontoglires</taxon>
        <taxon>Glires</taxon>
        <taxon>Rodentia</taxon>
        <taxon>Castorimorpha</taxon>
        <taxon>Castoridae</taxon>
        <taxon>Castor</taxon>
    </lineage>
</organism>
<dbReference type="Pfam" id="PF00005">
    <property type="entry name" value="ABC_tran"/>
    <property type="match status" value="1"/>
</dbReference>
<dbReference type="Proteomes" id="UP001732720">
    <property type="component" value="Chromosome 9"/>
</dbReference>
<dbReference type="InterPro" id="IPR013525">
    <property type="entry name" value="ABC2_TM"/>
</dbReference>
<keyword evidence="12" id="KW-1185">Reference proteome</keyword>
<keyword evidence="5" id="KW-0547">Nucleotide-binding</keyword>
<dbReference type="GO" id="GO:0140359">
    <property type="term" value="F:ABC-type transporter activity"/>
    <property type="evidence" value="ECO:0007669"/>
    <property type="project" value="InterPro"/>
</dbReference>
<dbReference type="InterPro" id="IPR003439">
    <property type="entry name" value="ABC_transporter-like_ATP-bd"/>
</dbReference>
<dbReference type="InterPro" id="IPR003593">
    <property type="entry name" value="AAA+_ATPase"/>
</dbReference>
<dbReference type="SMART" id="SM00382">
    <property type="entry name" value="AAA"/>
    <property type="match status" value="1"/>
</dbReference>
<name>A0A8B7UR45_CASCN</name>
<dbReference type="CDD" id="cd03213">
    <property type="entry name" value="ABCG_EPDR"/>
    <property type="match status" value="1"/>
</dbReference>
<accession>A0A8B7UR45</accession>
<dbReference type="GO" id="GO:0016324">
    <property type="term" value="C:apical plasma membrane"/>
    <property type="evidence" value="ECO:0007669"/>
    <property type="project" value="UniProtKB-ARBA"/>
</dbReference>
<evidence type="ECO:0000256" key="5">
    <source>
        <dbReference type="ARBA" id="ARBA00022741"/>
    </source>
</evidence>
<evidence type="ECO:0000313" key="14">
    <source>
        <dbReference type="RefSeq" id="XP_020020685.1"/>
    </source>
</evidence>
<keyword evidence="4 10" id="KW-0812">Transmembrane</keyword>
<dbReference type="GeneID" id="109687266"/>
<dbReference type="GO" id="GO:0042887">
    <property type="term" value="F:amide transmembrane transporter activity"/>
    <property type="evidence" value="ECO:0007669"/>
    <property type="project" value="UniProtKB-ARBA"/>
</dbReference>
<dbReference type="PANTHER" id="PTHR48041">
    <property type="entry name" value="ABC TRANSPORTER G FAMILY MEMBER 28"/>
    <property type="match status" value="1"/>
</dbReference>
<feature type="domain" description="ABC transporter" evidence="11">
    <location>
        <begin position="39"/>
        <end position="279"/>
    </location>
</feature>
<feature type="compositionally biased region" description="Polar residues" evidence="9">
    <location>
        <begin position="1"/>
        <end position="28"/>
    </location>
</feature>
<evidence type="ECO:0000256" key="3">
    <source>
        <dbReference type="ARBA" id="ARBA00022448"/>
    </source>
</evidence>
<keyword evidence="3" id="KW-0813">Transport</keyword>
<sequence length="659" mass="73674">MCSSNDQVSISLSEGDTSDPPGTTSSDMKTVPKEAVLSFRITSYRVKQKIGFLHGRKTVEIEVLSNINGIMKPGLNAIMGPPGGGKSLLLDVLAARKDPHGLSGDVLINGAPRPANFRSISGYVLQEDVVMDSLTVRENLQFSAALRLPTTMTNAEKNERINMVIKELGLDAVADFKVRASRERKRTMIGMELITDHPILFLDEPTTGLDSSTASTVLWILKKKAKQGCTIIFSIHQPQYSIFRLFDSLTLVASGKLMFHGPAQEALGYFESAVGYQCGTHNNPADFFLDVINGDFSGVASNREEEDFEANETEEFVKTKKPVIGQLVEFYINSSFYRETKTKLDKLSGVHEAKSLAFKEITYVTSFCDQLRWIIWRSFKNYLGFPQVTFIQTLITVALGLIVGASFVGLKSECTEVQNRASLLFLLTVFQCITSVSSGELFVLEQKLFIHEHISGYYRMLPYFFGKLISELIPRRLLPSIIFTFILYFMVGLNPSGKAFFTMIFTVLMLGYSASSVSLSFGAGENAVSIPTLLVTIYFVFMLYFSGLSLFFGTILPGLSWLQYFSVPHYGFRALQHNELLGQNFCPDLNTAESNSCPNYVICTGEEFLRMQNIDLSPWGLWKNHVAMASMMIIFLTITFLQLLYFNKNNLGLGVRLKW</sequence>
<dbReference type="FunFam" id="3.40.50.300:FF:000622">
    <property type="entry name" value="ATP-binding cassette sub-family G member 2"/>
    <property type="match status" value="1"/>
</dbReference>
<dbReference type="PROSITE" id="PS50893">
    <property type="entry name" value="ABC_TRANSPORTER_2"/>
    <property type="match status" value="1"/>
</dbReference>
<dbReference type="GO" id="GO:0016887">
    <property type="term" value="F:ATP hydrolysis activity"/>
    <property type="evidence" value="ECO:0007669"/>
    <property type="project" value="InterPro"/>
</dbReference>
<feature type="transmembrane region" description="Helical" evidence="10">
    <location>
        <begin position="390"/>
        <end position="410"/>
    </location>
</feature>
<evidence type="ECO:0000256" key="1">
    <source>
        <dbReference type="ARBA" id="ARBA00004141"/>
    </source>
</evidence>
<dbReference type="GO" id="GO:0005524">
    <property type="term" value="F:ATP binding"/>
    <property type="evidence" value="ECO:0007669"/>
    <property type="project" value="UniProtKB-KW"/>
</dbReference>
<gene>
    <name evidence="13 14" type="primary">LOC109687266</name>
</gene>
<dbReference type="InterPro" id="IPR043926">
    <property type="entry name" value="ABCG_dom"/>
</dbReference>
<dbReference type="RefSeq" id="XP_020020685.1">
    <property type="nucleotide sequence ID" value="XM_020165096.1"/>
</dbReference>
<dbReference type="OrthoDB" id="66620at2759"/>
<evidence type="ECO:0000256" key="2">
    <source>
        <dbReference type="ARBA" id="ARBA00005814"/>
    </source>
</evidence>
<evidence type="ECO:0000256" key="7">
    <source>
        <dbReference type="ARBA" id="ARBA00022989"/>
    </source>
</evidence>
<feature type="transmembrane region" description="Helical" evidence="10">
    <location>
        <begin position="499"/>
        <end position="521"/>
    </location>
</feature>
<evidence type="ECO:0000256" key="4">
    <source>
        <dbReference type="ARBA" id="ARBA00022692"/>
    </source>
</evidence>